<feature type="binding site" evidence="13">
    <location>
        <position position="2237"/>
    </location>
    <ligand>
        <name>ATP</name>
        <dbReference type="ChEBI" id="CHEBI:30616"/>
    </ligand>
</feature>
<feature type="domain" description="Ubiquitin-like protease family profile" evidence="15">
    <location>
        <begin position="2348"/>
        <end position="2513"/>
    </location>
</feature>
<feature type="compositionally biased region" description="Polar residues" evidence="14">
    <location>
        <begin position="2313"/>
        <end position="2323"/>
    </location>
</feature>
<dbReference type="SUPFAM" id="SSF54001">
    <property type="entry name" value="Cysteine proteinases"/>
    <property type="match status" value="1"/>
</dbReference>
<evidence type="ECO:0000256" key="8">
    <source>
        <dbReference type="ARBA" id="ARBA00022801"/>
    </source>
</evidence>
<dbReference type="InterPro" id="IPR003653">
    <property type="entry name" value="Peptidase_C48_C"/>
</dbReference>
<keyword evidence="9" id="KW-0788">Thiol protease</keyword>
<evidence type="ECO:0000256" key="14">
    <source>
        <dbReference type="SAM" id="MobiDB-lite"/>
    </source>
</evidence>
<evidence type="ECO:0000256" key="3">
    <source>
        <dbReference type="ARBA" id="ARBA00022605"/>
    </source>
</evidence>
<feature type="binding site" evidence="13">
    <location>
        <position position="2135"/>
    </location>
    <ligand>
        <name>Mg(2+)</name>
        <dbReference type="ChEBI" id="CHEBI:18420"/>
    </ligand>
</feature>
<dbReference type="Gene3D" id="3.40.50.300">
    <property type="entry name" value="P-loop containing nucleotide triphosphate hydrolases"/>
    <property type="match status" value="1"/>
</dbReference>
<keyword evidence="13" id="KW-0963">Cytoplasm</keyword>
<dbReference type="NCBIfam" id="NF010552">
    <property type="entry name" value="PRK13946.1"/>
    <property type="match status" value="1"/>
</dbReference>
<dbReference type="InterPro" id="IPR027417">
    <property type="entry name" value="P-loop_NTPase"/>
</dbReference>
<proteinExistence type="inferred from homology"/>
<comment type="subunit">
    <text evidence="13">Monomer.</text>
</comment>
<comment type="pathway">
    <text evidence="1 13">Metabolic intermediate biosynthesis; chorismate biosynthesis; chorismate from D-erythrose 4-phosphate and phosphoenolpyruvate: step 5/7.</text>
</comment>
<evidence type="ECO:0000259" key="15">
    <source>
        <dbReference type="PROSITE" id="PS50600"/>
    </source>
</evidence>
<feature type="binding site" evidence="13">
    <location>
        <position position="2272"/>
    </location>
    <ligand>
        <name>ATP</name>
        <dbReference type="ChEBI" id="CHEBI:30616"/>
    </ligand>
</feature>
<dbReference type="PANTHER" id="PTHR46468:SF1">
    <property type="entry name" value="SENTRIN-SPECIFIC PROTEASE 8"/>
    <property type="match status" value="1"/>
</dbReference>
<evidence type="ECO:0000256" key="6">
    <source>
        <dbReference type="ARBA" id="ARBA00022741"/>
    </source>
</evidence>
<dbReference type="InterPro" id="IPR044613">
    <property type="entry name" value="Nep1/2-like"/>
</dbReference>
<evidence type="ECO:0000313" key="16">
    <source>
        <dbReference type="EMBL" id="MET3583597.1"/>
    </source>
</evidence>
<keyword evidence="8" id="KW-0378">Hydrolase</keyword>
<dbReference type="SUPFAM" id="SSF48371">
    <property type="entry name" value="ARM repeat"/>
    <property type="match status" value="1"/>
</dbReference>
<evidence type="ECO:0000256" key="1">
    <source>
        <dbReference type="ARBA" id="ARBA00004842"/>
    </source>
</evidence>
<dbReference type="Gene3D" id="3.40.395.10">
    <property type="entry name" value="Adenoviral Proteinase, Chain A"/>
    <property type="match status" value="1"/>
</dbReference>
<keyword evidence="3 13" id="KW-0028">Amino-acid biosynthesis</keyword>
<dbReference type="PRINTS" id="PR01100">
    <property type="entry name" value="SHIKIMTKNASE"/>
</dbReference>
<keyword evidence="11 13" id="KW-0057">Aromatic amino acid biosynthesis</keyword>
<dbReference type="CDD" id="cd00464">
    <property type="entry name" value="SK"/>
    <property type="match status" value="1"/>
</dbReference>
<evidence type="ECO:0000313" key="17">
    <source>
        <dbReference type="Proteomes" id="UP001549204"/>
    </source>
</evidence>
<feature type="binding site" evidence="13">
    <location>
        <position position="2256"/>
    </location>
    <ligand>
        <name>substrate</name>
    </ligand>
</feature>
<dbReference type="EMBL" id="JBEPMC010000019">
    <property type="protein sequence ID" value="MET3583597.1"/>
    <property type="molecule type" value="Genomic_DNA"/>
</dbReference>
<dbReference type="PANTHER" id="PTHR46468">
    <property type="entry name" value="SENTRIN-SPECIFIC PROTEASE 8"/>
    <property type="match status" value="1"/>
</dbReference>
<dbReference type="PROSITE" id="PS01128">
    <property type="entry name" value="SHIKIMATE_KINASE"/>
    <property type="match status" value="1"/>
</dbReference>
<comment type="caution">
    <text evidence="16">The sequence shown here is derived from an EMBL/GenBank/DDBJ whole genome shotgun (WGS) entry which is preliminary data.</text>
</comment>
<gene>
    <name evidence="13" type="primary">aroK</name>
    <name evidence="16" type="ORF">ABID19_006662</name>
</gene>
<comment type="catalytic activity">
    <reaction evidence="12 13">
        <text>shikimate + ATP = 3-phosphoshikimate + ADP + H(+)</text>
        <dbReference type="Rhea" id="RHEA:13121"/>
        <dbReference type="ChEBI" id="CHEBI:15378"/>
        <dbReference type="ChEBI" id="CHEBI:30616"/>
        <dbReference type="ChEBI" id="CHEBI:36208"/>
        <dbReference type="ChEBI" id="CHEBI:145989"/>
        <dbReference type="ChEBI" id="CHEBI:456216"/>
        <dbReference type="EC" id="2.7.1.71"/>
    </reaction>
</comment>
<sequence length="2547" mass="278944">MSNLNAGAGRWRTDDVSAQGSQNAIAQEQLNAALHEINDARGIVRFSTAVVQHDKALQRADGPNHAIFLKKAAVRFTRELLPNLEQDIDAWKSWGYATTCNAVSREAGGQEGKEACRAMAARVAQLDHALISQVDPKALSLLSSSFGRHSPIAECRNGMIRIAKVCRDDRSILQELNSQSLALLVNGFSKWPEDCHGAIVAIAREVHHRADQLSRSKPQELSTLVNGLSKWPQEENTRRAALAIAREVLRRTNQLSGFNPQELANLVNGFAKWPDDCRPAIVAIAIEIIHRPGRPDARLAASTSQGLAHLVNGFSKWPEDCRGAIVAIAREVGRRAGRADVRLSDFTRQDLATLVNGFSKWPQDCRGATVAIAREVHHRADQLPRFNAQELSTLVNGLSKWPQAEECRQAAVVIGGELLRRDRLSDFSIQNLAILLNGLAKWPQDCRGAIVAIAGEVGRHAGHADVPLSGFVSQDLATLVNGISKWPEEAECRKAIAAIAGEVSRRADQLSGFSPQVLATLVNGFGKWPEAGDCRRATAEIAAEVHRRATAEIAGEVHHRADQLPGFNAQELSTLVNGFSKWPQEENTRHAALAIAGEVLRRANKLSGITPQNLSNLVNGFSKWPEQADCREATGAIAREVRRRAGRLSGFNPQDMANLVNGFSKWPHVESSRDATVVIADEVCRCDDQLSGFIPQDLATLVNGLSKWPEEAECREAIATISGEVLRRANQLPGFNLQNLANLVNGFSKWLDGTHCREATVAIAGEMLRRADQLSEFTPQDMANLSNGFSKWPEEAACHQAIIDIAHRLGSASLRFGVFTTAALGTIANDLARGVMKGEDAGEINETALLKDRLHKLAHHLHYATDRLEQANALTITNIFKALAKARLVDDLGLLARTGLDRLQELHRAPGFAAENNLETVGNLCAALLPLARSPHKQLRWHRRQALNLLNDIQPVVEQKIEAHLNASDAERARGPCSSRCPALSIYQVLKTRAVLERLYRRPYVEGDRFVLRNRQQKLQRETRGILGRTRDLIERDLSNMSWNVIAEIEADNPLDAVDSFLEQNAATVHAQHPASVFDVHQVLRTMDHEPRPPQGDAGLMQLPVVDMQGRPVATEAETRYSIFHRLTSGAVKVVAVQLPGKPSTFMLTRTLTVEGVPYRMDLFGGSKLKPPRLTLAQIASRQPGGRLEPSGGKLLAIPYSDTAAGTDFERLSRAWAPFKEAYYYTQRRGFAAPPAIQGLGPHDYAVEGAFKLLLLPDRPANEQHPFKLTGKAGPIALQPHDGCGFIKASLAALMPAVRRAGPRNGSDRMAAFGEGRRSSFPASALQHYPRSELVADEAREKARTWLESQQGRALTSEELFRTVTTGHIDGPGAVAVPSSDGRVHVPTLKSETLTGRDGVLIGRSPYDKPNLRPFAAGQVRSAVDGDPTAGFLDQCVAIQYSFNVAQKSGEKLAAADPTFFAKGILIVVPDEMWPADYAERGLVMSAEDVKSHSSWTTSKDRVTVDTSLDCVGILQATEVFAPGSLVAVPTGEQKKLDGDFDGDTVIILGDRPRLYEHVREFDQKEQARGLRSLKPPKSHTPAIDGERYQFSRASQILAATQNVLETYTSLQRNFLAQPHEARQWFAERAIFGTYEGVNPELRHGLRELLDQEQASRQDIQDKLDTARHEIEVARHPVAREMAALLISALEAWAVKPDEQRRPETVESVNDANPGLSAALCALFPDLAEAYPATPQPRELVQLLLNHCPARIDPRPDGYNPDDLVESANNLLSLGVKVGTDAYKSDTGARLFMKKSEELQRLLHQTPGLKAVPYVKGLAATLNRGRLDVDATLEDLKDNPTLTASIMETSIKLAAEQGILPKPSGLHLGTADGATMTLSREEASRRANIEAARAREEEEAITAAALDVATSLATAGIQVNMPHMKLRLKSAASMTAHLTGISAPSSSDVQLLSSAVRHVFEVPDKDFTRAFKAAMLAFDERGYSELQTTNWFRTRNPSFVGIQSVLTTPDGYRFQLEFHTPGSYQAKIDNHDTYKELFALQQQAGGDGLEKASELVQRVRGACKQVATPDGAMDIPHWGTEEGTTGGTSLASFGVRAAEQPGPPQTARSPVAKEIFAALNGRPVVLVGMPSAGKSSIGPALARRLRLPFVDTDKIIQKQAGTSITQIFATNGEAYFRDMEAGVIADLLQKGPAVIATGGGAFMREQSRHLIGEKAVSIWLDTRLDVIEKRTRNDTSRPLLQGPNPEQKIARLLSERRPFYAQADITVVPPHQQDRKNVDPCVSALHAHLCPEAGVDRGPARQEADRIHVPGAQTVNGEPTSTAREPDGRILPTPHARVAQTDEPASGSGSAPQDRPALGPTDWLTDAHITADYGLLGQELQGRSPDLAARTRLVDPLISYQLRLIPERDALGEFQRIVHNQNEEDTADFLFLPVNDGRAGVPDSGSHWSLLLVDRRDRENPVGYHYDSLGEYHRPIATEFAARLGARLRPVRMAKQHNGYDCGVFMLEATRELARRLAQEPRLRRESLHLDNLVADRQALQERLARI</sequence>
<keyword evidence="6 13" id="KW-0547">Nucleotide-binding</keyword>
<dbReference type="HAMAP" id="MF_00109">
    <property type="entry name" value="Shikimate_kinase"/>
    <property type="match status" value="1"/>
</dbReference>
<feature type="binding site" evidence="13">
    <location>
        <position position="2177"/>
    </location>
    <ligand>
        <name>substrate</name>
    </ligand>
</feature>
<keyword evidence="4" id="KW-0645">Protease</keyword>
<feature type="binding site" evidence="13">
    <location>
        <begin position="2131"/>
        <end position="2136"/>
    </location>
    <ligand>
        <name>ATP</name>
        <dbReference type="ChEBI" id="CHEBI:30616"/>
    </ligand>
</feature>
<dbReference type="SUPFAM" id="SSF52540">
    <property type="entry name" value="P-loop containing nucleoside triphosphate hydrolases"/>
    <property type="match status" value="1"/>
</dbReference>
<reference evidence="16 17" key="1">
    <citation type="submission" date="2024-06" db="EMBL/GenBank/DDBJ databases">
        <title>Genomic Encyclopedia of Type Strains, Phase IV (KMG-IV): sequencing the most valuable type-strain genomes for metagenomic binning, comparative biology and taxonomic classification.</title>
        <authorList>
            <person name="Goeker M."/>
        </authorList>
    </citation>
    <scope>NUCLEOTIDE SEQUENCE [LARGE SCALE GENOMIC DNA]</scope>
    <source>
        <strain evidence="16 17">DSM 100022</strain>
    </source>
</reference>
<dbReference type="EC" id="2.7.1.71" evidence="2 13"/>
<dbReference type="InterPro" id="IPR000623">
    <property type="entry name" value="Shikimate_kinase/TSH1"/>
</dbReference>
<comment type="similarity">
    <text evidence="13">Belongs to the shikimate kinase family.</text>
</comment>
<comment type="function">
    <text evidence="13">Catalyzes the specific phosphorylation of the 3-hydroxyl group of shikimic acid using ATP as a cosubstrate.</text>
</comment>
<keyword evidence="7 13" id="KW-0418">Kinase</keyword>
<feature type="binding site" evidence="13">
    <location>
        <position position="2199"/>
    </location>
    <ligand>
        <name>substrate</name>
    </ligand>
</feature>
<protein>
    <recommendedName>
        <fullName evidence="2 13">Shikimate kinase</fullName>
        <shortName evidence="13">SK</shortName>
        <ecNumber evidence="2 13">2.7.1.71</ecNumber>
    </recommendedName>
</protein>
<feature type="region of interest" description="Disordered" evidence="14">
    <location>
        <begin position="1"/>
        <end position="20"/>
    </location>
</feature>
<dbReference type="Pfam" id="PF01202">
    <property type="entry name" value="SKI"/>
    <property type="match status" value="1"/>
</dbReference>
<comment type="cofactor">
    <cofactor evidence="13">
        <name>Mg(2+)</name>
        <dbReference type="ChEBI" id="CHEBI:18420"/>
    </cofactor>
    <text evidence="13">Binds 1 Mg(2+) ion per subunit.</text>
</comment>
<dbReference type="InterPro" id="IPR038765">
    <property type="entry name" value="Papain-like_cys_pep_sf"/>
</dbReference>
<evidence type="ECO:0000256" key="5">
    <source>
        <dbReference type="ARBA" id="ARBA00022679"/>
    </source>
</evidence>
<dbReference type="NCBIfam" id="NF041399">
    <property type="entry name" value="XopAD"/>
    <property type="match status" value="1"/>
</dbReference>
<evidence type="ECO:0000256" key="11">
    <source>
        <dbReference type="ARBA" id="ARBA00023141"/>
    </source>
</evidence>
<evidence type="ECO:0000256" key="13">
    <source>
        <dbReference type="HAMAP-Rule" id="MF_00109"/>
    </source>
</evidence>
<name>A0ABV2GZX3_9HYPH</name>
<dbReference type="Proteomes" id="UP001549204">
    <property type="component" value="Unassembled WGS sequence"/>
</dbReference>
<dbReference type="PROSITE" id="PS50600">
    <property type="entry name" value="ULP_PROTEASE"/>
    <property type="match status" value="1"/>
</dbReference>
<evidence type="ECO:0000256" key="2">
    <source>
        <dbReference type="ARBA" id="ARBA00012154"/>
    </source>
</evidence>
<keyword evidence="17" id="KW-1185">Reference proteome</keyword>
<keyword evidence="13" id="KW-0460">Magnesium</keyword>
<accession>A0ABV2GZX3</accession>
<evidence type="ECO:0000256" key="12">
    <source>
        <dbReference type="ARBA" id="ARBA00048567"/>
    </source>
</evidence>
<dbReference type="Pfam" id="PF02902">
    <property type="entry name" value="Peptidase_C48"/>
    <property type="match status" value="1"/>
</dbReference>
<evidence type="ECO:0000256" key="10">
    <source>
        <dbReference type="ARBA" id="ARBA00022840"/>
    </source>
</evidence>
<evidence type="ECO:0000256" key="9">
    <source>
        <dbReference type="ARBA" id="ARBA00022807"/>
    </source>
</evidence>
<dbReference type="GO" id="GO:0016301">
    <property type="term" value="F:kinase activity"/>
    <property type="evidence" value="ECO:0007669"/>
    <property type="project" value="UniProtKB-KW"/>
</dbReference>
<keyword evidence="13" id="KW-0479">Metal-binding</keyword>
<dbReference type="InterPro" id="IPR023000">
    <property type="entry name" value="Shikimate_kinase_CS"/>
</dbReference>
<comment type="subcellular location">
    <subcellularLocation>
        <location evidence="13">Cytoplasm</location>
    </subcellularLocation>
</comment>
<dbReference type="InterPro" id="IPR031322">
    <property type="entry name" value="Shikimate/glucono_kinase"/>
</dbReference>
<evidence type="ECO:0000256" key="4">
    <source>
        <dbReference type="ARBA" id="ARBA00022670"/>
    </source>
</evidence>
<dbReference type="InterPro" id="IPR016024">
    <property type="entry name" value="ARM-type_fold"/>
</dbReference>
<keyword evidence="10 13" id="KW-0067">ATP-binding</keyword>
<keyword evidence="5 13" id="KW-0808">Transferase</keyword>
<dbReference type="RefSeq" id="WP_263806758.1">
    <property type="nucleotide sequence ID" value="NZ_JBEPMC010000019.1"/>
</dbReference>
<feature type="binding site" evidence="13">
    <location>
        <position position="2153"/>
    </location>
    <ligand>
        <name>substrate</name>
    </ligand>
</feature>
<feature type="region of interest" description="Disordered" evidence="14">
    <location>
        <begin position="2307"/>
        <end position="2362"/>
    </location>
</feature>
<evidence type="ECO:0000256" key="7">
    <source>
        <dbReference type="ARBA" id="ARBA00022777"/>
    </source>
</evidence>
<organism evidence="16 17">
    <name type="scientific">Mesorhizobium robiniae</name>
    <dbReference type="NCBI Taxonomy" id="559315"/>
    <lineage>
        <taxon>Bacteria</taxon>
        <taxon>Pseudomonadati</taxon>
        <taxon>Pseudomonadota</taxon>
        <taxon>Alphaproteobacteria</taxon>
        <taxon>Hyphomicrobiales</taxon>
        <taxon>Phyllobacteriaceae</taxon>
        <taxon>Mesorhizobium</taxon>
    </lineage>
</organism>